<comment type="caution">
    <text evidence="2">The sequence shown here is derived from an EMBL/GenBank/DDBJ whole genome shotgun (WGS) entry which is preliminary data.</text>
</comment>
<dbReference type="Proteomes" id="UP000012089">
    <property type="component" value="Unassembled WGS sequence"/>
</dbReference>
<feature type="region of interest" description="Disordered" evidence="1">
    <location>
        <begin position="28"/>
        <end position="97"/>
    </location>
</feature>
<accession>M6HTL9</accession>
<feature type="compositionally biased region" description="Low complexity" evidence="1">
    <location>
        <begin position="74"/>
        <end position="88"/>
    </location>
</feature>
<name>M6HTL9_LEPIR</name>
<sequence>MENGYLPPEGVSEADALKSAKNFFEQHQAKLVKESKGEKQTEPDSSKKEATPKATSPKEKKKPEGVSEADKTADTQPAQPAEEQPTQTEDSHGVEGQ</sequence>
<gene>
    <name evidence="2" type="ORF">LEP1GSC158_0612</name>
</gene>
<feature type="compositionally biased region" description="Basic and acidic residues" evidence="1">
    <location>
        <begin position="28"/>
        <end position="73"/>
    </location>
</feature>
<dbReference type="EMBL" id="AFMF02000036">
    <property type="protein sequence ID" value="EMM94276.1"/>
    <property type="molecule type" value="Genomic_DNA"/>
</dbReference>
<proteinExistence type="predicted"/>
<organism evidence="2 3">
    <name type="scientific">Leptospira interrogans serovar Zanoni str. LT2156</name>
    <dbReference type="NCBI Taxonomy" id="1001601"/>
    <lineage>
        <taxon>Bacteria</taxon>
        <taxon>Pseudomonadati</taxon>
        <taxon>Spirochaetota</taxon>
        <taxon>Spirochaetia</taxon>
        <taxon>Leptospirales</taxon>
        <taxon>Leptospiraceae</taxon>
        <taxon>Leptospira</taxon>
    </lineage>
</organism>
<protein>
    <submittedName>
        <fullName evidence="2">Uncharacterized protein</fullName>
    </submittedName>
</protein>
<evidence type="ECO:0000313" key="2">
    <source>
        <dbReference type="EMBL" id="EMM94276.1"/>
    </source>
</evidence>
<dbReference type="AlphaFoldDB" id="M6HTL9"/>
<reference evidence="2 3" key="1">
    <citation type="submission" date="2013-01" db="EMBL/GenBank/DDBJ databases">
        <authorList>
            <person name="Harkins D.M."/>
            <person name="Durkin A.S."/>
            <person name="Brinkac L.M."/>
            <person name="Haft D.H."/>
            <person name="Selengut J.D."/>
            <person name="Sanka R."/>
            <person name="DePew J."/>
            <person name="Purushe J."/>
            <person name="Tulsiani S.M."/>
            <person name="Graham G.C."/>
            <person name="Burns M.-A."/>
            <person name="Dohnt M.F."/>
            <person name="Smythe L.D."/>
            <person name="McKay D.B."/>
            <person name="Craig S.B."/>
            <person name="Vinetz J.M."/>
            <person name="Sutton G.G."/>
            <person name="Nierman W.C."/>
            <person name="Fouts D.E."/>
        </authorList>
    </citation>
    <scope>NUCLEOTIDE SEQUENCE [LARGE SCALE GENOMIC DNA]</scope>
    <source>
        <strain evidence="2 3">LT2156</strain>
    </source>
</reference>
<evidence type="ECO:0000256" key="1">
    <source>
        <dbReference type="SAM" id="MobiDB-lite"/>
    </source>
</evidence>
<evidence type="ECO:0000313" key="3">
    <source>
        <dbReference type="Proteomes" id="UP000012089"/>
    </source>
</evidence>